<dbReference type="RefSeq" id="XP_019051732.1">
    <property type="nucleotide sequence ID" value="XM_019196187.1"/>
</dbReference>
<reference evidence="2" key="1">
    <citation type="submission" date="2025-08" db="UniProtKB">
        <authorList>
            <consortium name="RefSeq"/>
        </authorList>
    </citation>
    <scope>IDENTIFICATION</scope>
</reference>
<name>A0A1U8PYV8_NELNU</name>
<dbReference type="AlphaFoldDB" id="A0A1U8PYV8"/>
<keyword evidence="1" id="KW-1185">Reference proteome</keyword>
<evidence type="ECO:0000313" key="2">
    <source>
        <dbReference type="RefSeq" id="XP_019051732.1"/>
    </source>
</evidence>
<dbReference type="GeneID" id="109114096"/>
<proteinExistence type="predicted"/>
<gene>
    <name evidence="2" type="primary">LOC109114096</name>
</gene>
<dbReference type="KEGG" id="nnu:109114096"/>
<accession>A0A1U8PYV8</accession>
<protein>
    <submittedName>
        <fullName evidence="2">Uncharacterized protein LOC109114096</fullName>
    </submittedName>
</protein>
<organism evidence="1 2">
    <name type="scientific">Nelumbo nucifera</name>
    <name type="common">Sacred lotus</name>
    <dbReference type="NCBI Taxonomy" id="4432"/>
    <lineage>
        <taxon>Eukaryota</taxon>
        <taxon>Viridiplantae</taxon>
        <taxon>Streptophyta</taxon>
        <taxon>Embryophyta</taxon>
        <taxon>Tracheophyta</taxon>
        <taxon>Spermatophyta</taxon>
        <taxon>Magnoliopsida</taxon>
        <taxon>Proteales</taxon>
        <taxon>Nelumbonaceae</taxon>
        <taxon>Nelumbo</taxon>
    </lineage>
</organism>
<dbReference type="InParanoid" id="A0A1U8PYV8"/>
<sequence length="111" mass="13095">MAHGQLAKLLDNNKLKEPNYVDWYHNLNLVLTFEKLDKVAKNPTPKRPEDKDSEAYNAIQRQFDKIEICKDILDSLKTMYEEQNHSNCQNVLKLLMTIQMNESQHVHDHTM</sequence>
<dbReference type="Proteomes" id="UP000189703">
    <property type="component" value="Unplaced"/>
</dbReference>
<evidence type="ECO:0000313" key="1">
    <source>
        <dbReference type="Proteomes" id="UP000189703"/>
    </source>
</evidence>
<dbReference type="OrthoDB" id="1920930at2759"/>
<dbReference type="OMA" id="MTIQMNE"/>